<dbReference type="Gene3D" id="1.10.246.20">
    <property type="entry name" value="Coactivator CBP, KIX domain"/>
    <property type="match status" value="1"/>
</dbReference>
<feature type="region of interest" description="Disordered" evidence="2">
    <location>
        <begin position="122"/>
        <end position="217"/>
    </location>
</feature>
<organism evidence="3 4">
    <name type="scientific">Rosa chinensis</name>
    <name type="common">China rose</name>
    <dbReference type="NCBI Taxonomy" id="74649"/>
    <lineage>
        <taxon>Eukaryota</taxon>
        <taxon>Viridiplantae</taxon>
        <taxon>Streptophyta</taxon>
        <taxon>Embryophyta</taxon>
        <taxon>Tracheophyta</taxon>
        <taxon>Spermatophyta</taxon>
        <taxon>Magnoliopsida</taxon>
        <taxon>eudicotyledons</taxon>
        <taxon>Gunneridae</taxon>
        <taxon>Pentapetalae</taxon>
        <taxon>rosids</taxon>
        <taxon>fabids</taxon>
        <taxon>Rosales</taxon>
        <taxon>Rosaceae</taxon>
        <taxon>Rosoideae</taxon>
        <taxon>Rosoideae incertae sedis</taxon>
        <taxon>Rosa</taxon>
    </lineage>
</organism>
<sequence length="423" mass="47782">MPRPGPRPYECVRRAWHSDRHQPMRGSIIQQMFRVVSEVHSSKTKNNKEWQEKLPMVVLRAEEIMYSKANSEAEYMNSDTLWDRANDAVNTIIRRDEGTETRDLLPPCVEAALNLGCVAVRASRSQRHSNPRSYLIPRPQEPPSPPTRILDRPSDERRPPFSPPHHPGNQSNFARPSAVSSAHLVPEVHSHANQSSNLTNPRHYPFSLENVPGGHNQVTTMSTNNQLNLGSVYPLYYGSHYQTEASQLGPQVPENAHSRTIYVGTPVTSIQEPTKQNIFTCQRAENMSHRIPQVDVMDIQEKPREAEYDLSLRLGLVSHLCTDRSLASETEDIGSSNSQEGGKFNDYSPSISKEFCFFPTRTAYDPSESTSSMWNSEGEDRSLEPTLKKRKATFRNNEEDGQFFCQPPGQPNKFPGRFSGPGL</sequence>
<dbReference type="AlphaFoldDB" id="A0A2P6RIT9"/>
<dbReference type="GO" id="GO:0006355">
    <property type="term" value="P:regulation of DNA-templated transcription"/>
    <property type="evidence" value="ECO:0007669"/>
    <property type="project" value="InterPro"/>
</dbReference>
<feature type="compositionally biased region" description="Basic and acidic residues" evidence="2">
    <location>
        <begin position="149"/>
        <end position="159"/>
    </location>
</feature>
<gene>
    <name evidence="3" type="ORF">RchiOBHm_Chr2g0087961</name>
</gene>
<name>A0A2P6RIT9_ROSCH</name>
<keyword evidence="4" id="KW-1185">Reference proteome</keyword>
<comment type="caution">
    <text evidence="3">The sequence shown here is derived from an EMBL/GenBank/DDBJ whole genome shotgun (WGS) entry which is preliminary data.</text>
</comment>
<feature type="compositionally biased region" description="Polar residues" evidence="2">
    <location>
        <begin position="191"/>
        <end position="200"/>
    </location>
</feature>
<evidence type="ECO:0000313" key="4">
    <source>
        <dbReference type="Proteomes" id="UP000238479"/>
    </source>
</evidence>
<dbReference type="PANTHER" id="PTHR35300:SF4">
    <property type="entry name" value="HISTONE ACETYLTRANSFERASE"/>
    <property type="match status" value="1"/>
</dbReference>
<dbReference type="Gramene" id="PRQ46335">
    <property type="protein sequence ID" value="PRQ46335"/>
    <property type="gene ID" value="RchiOBHm_Chr2g0087961"/>
</dbReference>
<keyword evidence="1" id="KW-0539">Nucleus</keyword>
<dbReference type="PANTHER" id="PTHR35300">
    <property type="entry name" value="COACTIVATOR CBP, KIX DOMAIN-CONTAINING PROTEIN-RELATED"/>
    <property type="match status" value="1"/>
</dbReference>
<proteinExistence type="predicted"/>
<dbReference type="EMBL" id="PDCK01000040">
    <property type="protein sequence ID" value="PRQ46335.1"/>
    <property type="molecule type" value="Genomic_DNA"/>
</dbReference>
<dbReference type="OrthoDB" id="1937968at2759"/>
<reference evidence="3 4" key="1">
    <citation type="journal article" date="2018" name="Nat. Genet.">
        <title>The Rosa genome provides new insights in the design of modern roses.</title>
        <authorList>
            <person name="Bendahmane M."/>
        </authorList>
    </citation>
    <scope>NUCLEOTIDE SEQUENCE [LARGE SCALE GENOMIC DNA]</scope>
    <source>
        <strain evidence="4">cv. Old Blush</strain>
    </source>
</reference>
<dbReference type="OMA" id="GCIPERA"/>
<feature type="region of interest" description="Disordered" evidence="2">
    <location>
        <begin position="365"/>
        <end position="423"/>
    </location>
</feature>
<feature type="compositionally biased region" description="Polar residues" evidence="2">
    <location>
        <begin position="168"/>
        <end position="180"/>
    </location>
</feature>
<dbReference type="GO" id="GO:0003712">
    <property type="term" value="F:transcription coregulator activity"/>
    <property type="evidence" value="ECO:0007669"/>
    <property type="project" value="InterPro"/>
</dbReference>
<evidence type="ECO:0000256" key="1">
    <source>
        <dbReference type="ARBA" id="ARBA00023242"/>
    </source>
</evidence>
<accession>A0A2P6RIT9</accession>
<protein>
    <submittedName>
        <fullName evidence="3">Putative coactivator CBP, KIX domain-containing protein</fullName>
    </submittedName>
</protein>
<dbReference type="Proteomes" id="UP000238479">
    <property type="component" value="Chromosome 2"/>
</dbReference>
<evidence type="ECO:0000256" key="2">
    <source>
        <dbReference type="SAM" id="MobiDB-lite"/>
    </source>
</evidence>
<evidence type="ECO:0000313" key="3">
    <source>
        <dbReference type="EMBL" id="PRQ46335.1"/>
    </source>
</evidence>
<dbReference type="InterPro" id="IPR036529">
    <property type="entry name" value="KIX_dom_sf"/>
</dbReference>
<feature type="compositionally biased region" description="Basic and acidic residues" evidence="2">
    <location>
        <begin position="378"/>
        <end position="387"/>
    </location>
</feature>
<dbReference type="STRING" id="74649.A0A2P6RIT9"/>